<proteinExistence type="predicted"/>
<evidence type="ECO:0000313" key="2">
    <source>
        <dbReference type="Proteomes" id="UP000377803"/>
    </source>
</evidence>
<protein>
    <submittedName>
        <fullName evidence="1">Uncharacterized protein</fullName>
    </submittedName>
</protein>
<sequence>MVSGSDWEGFLEPVGGKVERTAELLDEVSGGESVVLKPFTDFDGPVRRRSSGGDVFHRGVSDGFDSLIESEDILNPGIISGRGTGFLLEQVDFLGLEGVDVAGEMGAVYYLAEDLESVADARDPRYVVPEGEVGREDIYRFNMKFFESLAEEGVQFMYGDNKSNVVGSAALEAVGVNLDQDRFSVEGTVYEHIYSDSNVQNVISSIKNYPDTDVEELFSFQNDKICFEKDLAAVEAVTNAFIGNPFIPWRFYDLGDELAMVPSYEADEDFSYDEFESMVDSITEEINQELDADYWSSPYHDFSFDFGIEGYQNLKTRAAQTIISEQNIPNQGVVLTNTGDKPTDIIQLEQSEQQVPYVEGSLFFAQEKTEAEEYCLENDIDHISVESFTESSYIQNQMAGS</sequence>
<dbReference type="KEGG" id="ncon:LC1Nh_0750"/>
<accession>A0A5Q0UGD4</accession>
<keyword evidence="2" id="KW-1185">Reference proteome</keyword>
<organism evidence="1 2">
    <name type="scientific">Candidatus Nanohalobium constans</name>
    <dbReference type="NCBI Taxonomy" id="2565781"/>
    <lineage>
        <taxon>Archaea</taxon>
        <taxon>Candidatus Nanohalarchaeota</taxon>
        <taxon>Candidatus Nanohalobia</taxon>
        <taxon>Candidatus Nanohalobiales</taxon>
        <taxon>Candidatus Nanohalobiaceae</taxon>
        <taxon>Candidatus Nanohalobium</taxon>
    </lineage>
</organism>
<dbReference type="GeneID" id="42365138"/>
<dbReference type="EMBL" id="CP040089">
    <property type="protein sequence ID" value="QGA80636.1"/>
    <property type="molecule type" value="Genomic_DNA"/>
</dbReference>
<gene>
    <name evidence="1" type="ORF">LC1Nh_0750</name>
</gene>
<name>A0A5Q0UGD4_9ARCH</name>
<dbReference type="Proteomes" id="UP000377803">
    <property type="component" value="Chromosome"/>
</dbReference>
<dbReference type="RefSeq" id="WP_153550376.1">
    <property type="nucleotide sequence ID" value="NZ_CP040089.1"/>
</dbReference>
<evidence type="ECO:0000313" key="1">
    <source>
        <dbReference type="EMBL" id="QGA80636.1"/>
    </source>
</evidence>
<reference evidence="2" key="1">
    <citation type="submission" date="2019-05" db="EMBL/GenBank/DDBJ databases">
        <title>Candidatus Nanohalobium constans, a novel model system to study the DPANN nano-sized archaea: genomic and physiological characterization of a nanoarchaeon co-cultured with its chitinotrophic host.</title>
        <authorList>
            <person name="La Cono V."/>
            <person name="Arcadi E."/>
            <person name="Crisafi F."/>
            <person name="Denaro R."/>
            <person name="La Spada G."/>
            <person name="Messina E."/>
            <person name="Smedile F."/>
            <person name="Toshchakov S.V."/>
            <person name="Shevchenko M.A."/>
            <person name="Golyshin P.N."/>
            <person name="Golyshina O.V."/>
            <person name="Ferrer M."/>
            <person name="Rohde M."/>
            <person name="Mushegian A."/>
            <person name="Sorokin D.Y."/>
            <person name="Giuliano L."/>
            <person name="Yakimov M.M."/>
        </authorList>
    </citation>
    <scope>NUCLEOTIDE SEQUENCE [LARGE SCALE GENOMIC DNA]</scope>
    <source>
        <strain evidence="2">LC1Nh</strain>
    </source>
</reference>
<dbReference type="AlphaFoldDB" id="A0A5Q0UGD4"/>